<dbReference type="AlphaFoldDB" id="A0A177EDA9"/>
<gene>
    <name evidence="7" type="ORF">NEDG_01482</name>
</gene>
<evidence type="ECO:0000313" key="8">
    <source>
        <dbReference type="Proteomes" id="UP000185944"/>
    </source>
</evidence>
<keyword evidence="3" id="KW-0690">Ribosome biogenesis</keyword>
<evidence type="ECO:0000256" key="2">
    <source>
        <dbReference type="ARBA" id="ARBA00006369"/>
    </source>
</evidence>
<dbReference type="GO" id="GO:0019843">
    <property type="term" value="F:rRNA binding"/>
    <property type="evidence" value="ECO:0007669"/>
    <property type="project" value="InterPro"/>
</dbReference>
<keyword evidence="8" id="KW-1185">Reference proteome</keyword>
<reference evidence="7 8" key="1">
    <citation type="submission" date="2016-02" db="EMBL/GenBank/DDBJ databases">
        <title>Discovery of a natural microsporidian pathogen with a broad tissue tropism in Caenorhabditis elegans.</title>
        <authorList>
            <person name="Luallen R.J."/>
            <person name="Reinke A.W."/>
            <person name="Tong L."/>
            <person name="Botts M.R."/>
            <person name="Felix M.-A."/>
            <person name="Troemel E.R."/>
        </authorList>
    </citation>
    <scope>NUCLEOTIDE SEQUENCE [LARGE SCALE GENOMIC DNA]</scope>
    <source>
        <strain evidence="7 8">JUm2807</strain>
    </source>
</reference>
<evidence type="ECO:0000256" key="4">
    <source>
        <dbReference type="ARBA" id="ARBA00023242"/>
    </source>
</evidence>
<dbReference type="EMBL" id="LTDL01000038">
    <property type="protein sequence ID" value="OAG29935.1"/>
    <property type="molecule type" value="Genomic_DNA"/>
</dbReference>
<keyword evidence="4" id="KW-0539">Nucleus</keyword>
<sequence>MARKETLKENTAEVAFKPSTVALEKTTTTPRVTLMLLSLKGPLTCRHLLNDITLLMPEHIATDTKLKERFTLAEVSEIADMKDANNVFLIETRKKSPAPLLWLVTREEDPATKQVTHEVMKFMMTGVYTMKELKFPGNPLSNTQMTTMFSAEFESSVGLRKAKSILTKIFNTSSAPVAEPATSKDYVDKIASFFFLEKQIMVRFYHIAKNTAETEAILAERRRKEEEKRQVQTEEEKADEAEKEKEADETVDPNIALIGEQKPWFEVNEVGPRFTLHPRETDMDDNYKDPEE</sequence>
<accession>A0A177EDA9</accession>
<dbReference type="Pfam" id="PF04427">
    <property type="entry name" value="Brix"/>
    <property type="match status" value="1"/>
</dbReference>
<feature type="region of interest" description="Disordered" evidence="5">
    <location>
        <begin position="269"/>
        <end position="292"/>
    </location>
</feature>
<dbReference type="VEuPathDB" id="MicrosporidiaDB:NEDG_01482"/>
<evidence type="ECO:0000256" key="3">
    <source>
        <dbReference type="ARBA" id="ARBA00022517"/>
    </source>
</evidence>
<dbReference type="InterPro" id="IPR026532">
    <property type="entry name" value="BRX1"/>
</dbReference>
<dbReference type="RefSeq" id="XP_067544487.1">
    <property type="nucleotide sequence ID" value="XM_067688900.1"/>
</dbReference>
<dbReference type="GO" id="GO:0006364">
    <property type="term" value="P:rRNA processing"/>
    <property type="evidence" value="ECO:0007669"/>
    <property type="project" value="InterPro"/>
</dbReference>
<dbReference type="InterPro" id="IPR007109">
    <property type="entry name" value="Brix"/>
</dbReference>
<dbReference type="PROSITE" id="PS50833">
    <property type="entry name" value="BRIX"/>
    <property type="match status" value="1"/>
</dbReference>
<comment type="similarity">
    <text evidence="2">Belongs to the BRX1 family.</text>
</comment>
<evidence type="ECO:0000256" key="1">
    <source>
        <dbReference type="ARBA" id="ARBA00004604"/>
    </source>
</evidence>
<comment type="caution">
    <text evidence="7">The sequence shown here is derived from an EMBL/GenBank/DDBJ whole genome shotgun (WGS) entry which is preliminary data.</text>
</comment>
<feature type="compositionally biased region" description="Basic and acidic residues" evidence="5">
    <location>
        <begin position="221"/>
        <end position="248"/>
    </location>
</feature>
<proteinExistence type="inferred from homology"/>
<dbReference type="GeneID" id="93647832"/>
<dbReference type="PANTHER" id="PTHR13634">
    <property type="entry name" value="RIBOSOME BIOGENESIS PROTEIN BRIX"/>
    <property type="match status" value="1"/>
</dbReference>
<evidence type="ECO:0000256" key="5">
    <source>
        <dbReference type="SAM" id="MobiDB-lite"/>
    </source>
</evidence>
<dbReference type="OrthoDB" id="1638493at2759"/>
<feature type="region of interest" description="Disordered" evidence="5">
    <location>
        <begin position="221"/>
        <end position="255"/>
    </location>
</feature>
<feature type="compositionally biased region" description="Basic and acidic residues" evidence="5">
    <location>
        <begin position="277"/>
        <end position="292"/>
    </location>
</feature>
<evidence type="ECO:0000313" key="7">
    <source>
        <dbReference type="EMBL" id="OAG29935.1"/>
    </source>
</evidence>
<dbReference type="SMART" id="SM00879">
    <property type="entry name" value="Brix"/>
    <property type="match status" value="1"/>
</dbReference>
<dbReference type="PANTHER" id="PTHR13634:SF0">
    <property type="entry name" value="RIBOSOME BIOGENESIS PROTEIN BRX1 HOMOLOG"/>
    <property type="match status" value="1"/>
</dbReference>
<dbReference type="Proteomes" id="UP000185944">
    <property type="component" value="Unassembled WGS sequence"/>
</dbReference>
<dbReference type="GO" id="GO:0000027">
    <property type="term" value="P:ribosomal large subunit assembly"/>
    <property type="evidence" value="ECO:0007669"/>
    <property type="project" value="TreeGrafter"/>
</dbReference>
<evidence type="ECO:0000259" key="6">
    <source>
        <dbReference type="PROSITE" id="PS50833"/>
    </source>
</evidence>
<dbReference type="GO" id="GO:0005730">
    <property type="term" value="C:nucleolus"/>
    <property type="evidence" value="ECO:0007669"/>
    <property type="project" value="UniProtKB-SubCell"/>
</dbReference>
<comment type="subcellular location">
    <subcellularLocation>
        <location evidence="1">Nucleus</location>
        <location evidence="1">Nucleolus</location>
    </subcellularLocation>
</comment>
<dbReference type="STRING" id="1805483.A0A177EDA9"/>
<feature type="domain" description="Brix" evidence="6">
    <location>
        <begin position="31"/>
        <end position="287"/>
    </location>
</feature>
<organism evidence="7 8">
    <name type="scientific">Nematocida displodere</name>
    <dbReference type="NCBI Taxonomy" id="1805483"/>
    <lineage>
        <taxon>Eukaryota</taxon>
        <taxon>Fungi</taxon>
        <taxon>Fungi incertae sedis</taxon>
        <taxon>Microsporidia</taxon>
        <taxon>Nematocida</taxon>
    </lineage>
</organism>
<protein>
    <submittedName>
        <fullName evidence="7">Ribosome biogenesis protein BRX1</fullName>
    </submittedName>
</protein>
<name>A0A177EDA9_9MICR</name>